<dbReference type="GO" id="GO:0000164">
    <property type="term" value="C:protein phosphatase type 1 complex"/>
    <property type="evidence" value="ECO:0000318"/>
    <property type="project" value="GO_Central"/>
</dbReference>
<dbReference type="InParanoid" id="F4P4M5"/>
<dbReference type="GO" id="GO:2001069">
    <property type="term" value="F:glycogen binding"/>
    <property type="evidence" value="ECO:0000318"/>
    <property type="project" value="GO_Central"/>
</dbReference>
<protein>
    <recommendedName>
        <fullName evidence="2">CBM21 domain-containing protein</fullName>
    </recommendedName>
</protein>
<dbReference type="EMBL" id="GL882885">
    <property type="protein sequence ID" value="EGF79619.1"/>
    <property type="molecule type" value="Genomic_DNA"/>
</dbReference>
<dbReference type="Gene3D" id="2.60.40.2440">
    <property type="entry name" value="Carbohydrate binding type-21 domain"/>
    <property type="match status" value="1"/>
</dbReference>
<reference evidence="3 4" key="1">
    <citation type="submission" date="2009-12" db="EMBL/GenBank/DDBJ databases">
        <title>The draft genome of Batrachochytrium dendrobatidis.</title>
        <authorList>
            <consortium name="US DOE Joint Genome Institute (JGI-PGF)"/>
            <person name="Kuo A."/>
            <person name="Salamov A."/>
            <person name="Schmutz J."/>
            <person name="Lucas S."/>
            <person name="Pitluck S."/>
            <person name="Rosenblum E."/>
            <person name="Stajich J."/>
            <person name="Eisen M."/>
            <person name="Grigoriev I.V."/>
        </authorList>
    </citation>
    <scope>NUCLEOTIDE SEQUENCE [LARGE SCALE GENOMIC DNA]</scope>
    <source>
        <strain evidence="4">JAM81 / FGSC 10211</strain>
    </source>
</reference>
<dbReference type="RefSeq" id="XP_006679617.1">
    <property type="nucleotide sequence ID" value="XM_006679554.1"/>
</dbReference>
<dbReference type="STRING" id="684364.F4P4M5"/>
<name>F4P4M5_BATDJ</name>
<feature type="compositionally biased region" description="Low complexity" evidence="1">
    <location>
        <begin position="484"/>
        <end position="496"/>
    </location>
</feature>
<dbReference type="OrthoDB" id="1881at2759"/>
<proteinExistence type="predicted"/>
<dbReference type="Pfam" id="PF03370">
    <property type="entry name" value="CBM_21"/>
    <property type="match status" value="1"/>
</dbReference>
<dbReference type="GO" id="GO:0005979">
    <property type="term" value="P:regulation of glycogen biosynthetic process"/>
    <property type="evidence" value="ECO:0000318"/>
    <property type="project" value="GO_Central"/>
</dbReference>
<organism evidence="3 4">
    <name type="scientific">Batrachochytrium dendrobatidis (strain JAM81 / FGSC 10211)</name>
    <name type="common">Frog chytrid fungus</name>
    <dbReference type="NCBI Taxonomy" id="684364"/>
    <lineage>
        <taxon>Eukaryota</taxon>
        <taxon>Fungi</taxon>
        <taxon>Fungi incertae sedis</taxon>
        <taxon>Chytridiomycota</taxon>
        <taxon>Chytridiomycota incertae sedis</taxon>
        <taxon>Chytridiomycetes</taxon>
        <taxon>Rhizophydiales</taxon>
        <taxon>Rhizophydiales incertae sedis</taxon>
        <taxon>Batrachochytrium</taxon>
    </lineage>
</organism>
<feature type="domain" description="CBM21" evidence="2">
    <location>
        <begin position="173"/>
        <end position="346"/>
    </location>
</feature>
<accession>F4P4M5</accession>
<dbReference type="GeneID" id="18243359"/>
<dbReference type="Proteomes" id="UP000007241">
    <property type="component" value="Unassembled WGS sequence"/>
</dbReference>
<dbReference type="InterPro" id="IPR005036">
    <property type="entry name" value="CBM21_dom"/>
</dbReference>
<sequence length="577" mass="63136">MTTISSLLQRRMSNNLSIYTNSGLDKSDSYSTSVRSSNTTLSSSKVSQNSLEHLDSCQASFAVAFPIKTNLSDKTHSNHSAHFSPNTIEQVCRFDTSQPPSAIRLLPTLLIRDNNDLDCGSVSASNAFVNPMATCWQISSNLSRHPCFNGKPLMLESALVDLADLARLALPYSPMLGNGSTCIPSRTPSLPTIKGSVLVRNIAFTKDVFIRMTTNGWATSRDIPCRFESVVSPTMGDFVGVDRFGFNAELDSALIAALTVSLPEHFACSDVDNFNTDGKVNPKLNPDIAHRNLSVKPVSKPKTNSLDSSTPSELKTLQFRIELALCFKADNKEHWDNNNGKNFVLTLTSPDADVIYKQQQEQLSLHRLFRLQQQRSTDVMNLKKTQKQSLLKPQKLTLQSQKSLLSPSILRQQIQDQPTKESDTPCSVVLTLEPFKSSPLDTTSSQQSPLSAQSTSPIAIHSPVCPRLVHSASPLSAQSPGTHSISPNQSQSSRSLSHGHTFLRSTLFQPHRRVGPQLPQGIPPIVKIPLFVPPEHDSMVPVTISLTTGIISSACRISSPTPSFESIYSSSPPSRYV</sequence>
<evidence type="ECO:0000313" key="3">
    <source>
        <dbReference type="EMBL" id="EGF79619.1"/>
    </source>
</evidence>
<dbReference type="GO" id="GO:0008157">
    <property type="term" value="F:protein phosphatase 1 binding"/>
    <property type="evidence" value="ECO:0000318"/>
    <property type="project" value="GO_Central"/>
</dbReference>
<evidence type="ECO:0000313" key="4">
    <source>
        <dbReference type="Proteomes" id="UP000007241"/>
    </source>
</evidence>
<dbReference type="PROSITE" id="PS51159">
    <property type="entry name" value="CBM21"/>
    <property type="match status" value="1"/>
</dbReference>
<evidence type="ECO:0000256" key="1">
    <source>
        <dbReference type="SAM" id="MobiDB-lite"/>
    </source>
</evidence>
<dbReference type="InterPro" id="IPR050782">
    <property type="entry name" value="PP1_regulatory_subunit_3"/>
</dbReference>
<dbReference type="PANTHER" id="PTHR12307">
    <property type="entry name" value="PROTEIN PHOSPHATASE 1 REGULATORY SUBUNIT"/>
    <property type="match status" value="1"/>
</dbReference>
<dbReference type="AlphaFoldDB" id="F4P4M5"/>
<dbReference type="PANTHER" id="PTHR12307:SF36">
    <property type="entry name" value="GLYCOGEN-BINDING SUBUNIT 76A"/>
    <property type="match status" value="1"/>
</dbReference>
<dbReference type="HOGENOM" id="CLU_472494_0_0_1"/>
<evidence type="ECO:0000259" key="2">
    <source>
        <dbReference type="PROSITE" id="PS51159"/>
    </source>
</evidence>
<gene>
    <name evidence="3" type="ORF">BATDEDRAFT_89013</name>
</gene>
<keyword evidence="4" id="KW-1185">Reference proteome</keyword>
<feature type="region of interest" description="Disordered" evidence="1">
    <location>
        <begin position="471"/>
        <end position="497"/>
    </location>
</feature>
<feature type="compositionally biased region" description="Polar residues" evidence="1">
    <location>
        <begin position="473"/>
        <end position="483"/>
    </location>
</feature>
<dbReference type="InterPro" id="IPR038175">
    <property type="entry name" value="CBM21_dom_sf"/>
</dbReference>